<keyword evidence="1" id="KW-0732">Signal</keyword>
<organism evidence="2 3">
    <name type="scientific">Pterulicium gracile</name>
    <dbReference type="NCBI Taxonomy" id="1884261"/>
    <lineage>
        <taxon>Eukaryota</taxon>
        <taxon>Fungi</taxon>
        <taxon>Dikarya</taxon>
        <taxon>Basidiomycota</taxon>
        <taxon>Agaricomycotina</taxon>
        <taxon>Agaricomycetes</taxon>
        <taxon>Agaricomycetidae</taxon>
        <taxon>Agaricales</taxon>
        <taxon>Pleurotineae</taxon>
        <taxon>Pterulaceae</taxon>
        <taxon>Pterulicium</taxon>
    </lineage>
</organism>
<protein>
    <submittedName>
        <fullName evidence="2">Uncharacterized protein</fullName>
    </submittedName>
</protein>
<name>A0A5C3Q5J2_9AGAR</name>
<evidence type="ECO:0000313" key="3">
    <source>
        <dbReference type="Proteomes" id="UP000305067"/>
    </source>
</evidence>
<dbReference type="OrthoDB" id="5401396at2759"/>
<dbReference type="Proteomes" id="UP000305067">
    <property type="component" value="Unassembled WGS sequence"/>
</dbReference>
<dbReference type="EMBL" id="ML178849">
    <property type="protein sequence ID" value="TFK97252.1"/>
    <property type="molecule type" value="Genomic_DNA"/>
</dbReference>
<accession>A0A5C3Q5J2</accession>
<proteinExistence type="predicted"/>
<feature type="chain" id="PRO_5023058123" evidence="1">
    <location>
        <begin position="20"/>
        <end position="143"/>
    </location>
</feature>
<reference evidence="2 3" key="1">
    <citation type="journal article" date="2019" name="Nat. Ecol. Evol.">
        <title>Megaphylogeny resolves global patterns of mushroom evolution.</title>
        <authorList>
            <person name="Varga T."/>
            <person name="Krizsan K."/>
            <person name="Foldi C."/>
            <person name="Dima B."/>
            <person name="Sanchez-Garcia M."/>
            <person name="Sanchez-Ramirez S."/>
            <person name="Szollosi G.J."/>
            <person name="Szarkandi J.G."/>
            <person name="Papp V."/>
            <person name="Albert L."/>
            <person name="Andreopoulos W."/>
            <person name="Angelini C."/>
            <person name="Antonin V."/>
            <person name="Barry K.W."/>
            <person name="Bougher N.L."/>
            <person name="Buchanan P."/>
            <person name="Buyck B."/>
            <person name="Bense V."/>
            <person name="Catcheside P."/>
            <person name="Chovatia M."/>
            <person name="Cooper J."/>
            <person name="Damon W."/>
            <person name="Desjardin D."/>
            <person name="Finy P."/>
            <person name="Geml J."/>
            <person name="Haridas S."/>
            <person name="Hughes K."/>
            <person name="Justo A."/>
            <person name="Karasinski D."/>
            <person name="Kautmanova I."/>
            <person name="Kiss B."/>
            <person name="Kocsube S."/>
            <person name="Kotiranta H."/>
            <person name="LaButti K.M."/>
            <person name="Lechner B.E."/>
            <person name="Liimatainen K."/>
            <person name="Lipzen A."/>
            <person name="Lukacs Z."/>
            <person name="Mihaltcheva S."/>
            <person name="Morgado L.N."/>
            <person name="Niskanen T."/>
            <person name="Noordeloos M.E."/>
            <person name="Ohm R.A."/>
            <person name="Ortiz-Santana B."/>
            <person name="Ovrebo C."/>
            <person name="Racz N."/>
            <person name="Riley R."/>
            <person name="Savchenko A."/>
            <person name="Shiryaev A."/>
            <person name="Soop K."/>
            <person name="Spirin V."/>
            <person name="Szebenyi C."/>
            <person name="Tomsovsky M."/>
            <person name="Tulloss R.E."/>
            <person name="Uehling J."/>
            <person name="Grigoriev I.V."/>
            <person name="Vagvolgyi C."/>
            <person name="Papp T."/>
            <person name="Martin F.M."/>
            <person name="Miettinen O."/>
            <person name="Hibbett D.S."/>
            <person name="Nagy L.G."/>
        </authorList>
    </citation>
    <scope>NUCLEOTIDE SEQUENCE [LARGE SCALE GENOMIC DNA]</scope>
    <source>
        <strain evidence="2 3">CBS 309.79</strain>
    </source>
</reference>
<gene>
    <name evidence="2" type="ORF">BDV98DRAFT_574833</name>
</gene>
<dbReference type="InterPro" id="IPR011024">
    <property type="entry name" value="G_crystallin-like"/>
</dbReference>
<evidence type="ECO:0000313" key="2">
    <source>
        <dbReference type="EMBL" id="TFK97252.1"/>
    </source>
</evidence>
<dbReference type="Gene3D" id="2.60.20.10">
    <property type="entry name" value="Crystallins"/>
    <property type="match status" value="1"/>
</dbReference>
<evidence type="ECO:0000256" key="1">
    <source>
        <dbReference type="SAM" id="SignalP"/>
    </source>
</evidence>
<feature type="signal peptide" evidence="1">
    <location>
        <begin position="1"/>
        <end position="19"/>
    </location>
</feature>
<keyword evidence="3" id="KW-1185">Reference proteome</keyword>
<dbReference type="AlphaFoldDB" id="A0A5C3Q5J2"/>
<dbReference type="SUPFAM" id="SSF49695">
    <property type="entry name" value="gamma-Crystallin-like"/>
    <property type="match status" value="1"/>
</dbReference>
<sequence length="143" mass="15330">MRFFVALFPLADVLSIASAAAIDGKDVVSTSVLVPEDGVTQKGAKLSPQNLLYACDEENFTGVCWELTADLDNRCYNIAAHVDNKISSIRLVYGSVFCWLHSEPGCSGAGNIGQLSYLTNPLSNLGHLNNDISSLSCSYDGDH</sequence>